<evidence type="ECO:0000256" key="4">
    <source>
        <dbReference type="SAM" id="MobiDB-lite"/>
    </source>
</evidence>
<name>A0AAV6GCB7_9TELE</name>
<feature type="region of interest" description="Disordered" evidence="4">
    <location>
        <begin position="38"/>
        <end position="66"/>
    </location>
</feature>
<dbReference type="EMBL" id="JADWDJ010000013">
    <property type="protein sequence ID" value="KAG5271712.1"/>
    <property type="molecule type" value="Genomic_DNA"/>
</dbReference>
<keyword evidence="2" id="KW-1015">Disulfide bond</keyword>
<proteinExistence type="predicted"/>
<comment type="caution">
    <text evidence="7">The sequence shown here is derived from an EMBL/GenBank/DDBJ whole genome shotgun (WGS) entry which is preliminary data.</text>
</comment>
<feature type="coiled-coil region" evidence="3">
    <location>
        <begin position="116"/>
        <end position="143"/>
    </location>
</feature>
<protein>
    <recommendedName>
        <fullName evidence="6">C-type lectin domain-containing protein</fullName>
    </recommendedName>
</protein>
<dbReference type="PANTHER" id="PTHR45710:SF8">
    <property type="entry name" value="RERATING FAMILY MEMBER 4"/>
    <property type="match status" value="1"/>
</dbReference>
<dbReference type="InterPro" id="IPR016187">
    <property type="entry name" value="CTDL_fold"/>
</dbReference>
<evidence type="ECO:0000256" key="3">
    <source>
        <dbReference type="SAM" id="Coils"/>
    </source>
</evidence>
<reference evidence="7" key="1">
    <citation type="submission" date="2020-10" db="EMBL/GenBank/DDBJ databases">
        <title>Chromosome-scale genome assembly of the Allis shad, Alosa alosa.</title>
        <authorList>
            <person name="Margot Z."/>
            <person name="Christophe K."/>
            <person name="Cabau C."/>
            <person name="Louis A."/>
            <person name="Berthelot C."/>
            <person name="Parey E."/>
            <person name="Roest Crollius H."/>
            <person name="Montfort J."/>
            <person name="Robinson-Rechavi M."/>
            <person name="Bucao C."/>
            <person name="Bouchez O."/>
            <person name="Gislard M."/>
            <person name="Lluch J."/>
            <person name="Milhes M."/>
            <person name="Lampietro C."/>
            <person name="Lopez Roques C."/>
            <person name="Donnadieu C."/>
            <person name="Braasch I."/>
            <person name="Desvignes T."/>
            <person name="Postlethwait J."/>
            <person name="Bobe J."/>
            <person name="Guiguen Y."/>
        </authorList>
    </citation>
    <scope>NUCLEOTIDE SEQUENCE</scope>
    <source>
        <strain evidence="7">M-15738</strain>
        <tissue evidence="7">Blood</tissue>
    </source>
</reference>
<evidence type="ECO:0000259" key="6">
    <source>
        <dbReference type="PROSITE" id="PS50041"/>
    </source>
</evidence>
<dbReference type="PROSITE" id="PS50041">
    <property type="entry name" value="C_TYPE_LECTIN_2"/>
    <property type="match status" value="1"/>
</dbReference>
<keyword evidence="3" id="KW-0175">Coiled coil</keyword>
<dbReference type="SUPFAM" id="SSF56436">
    <property type="entry name" value="C-type lectin-like"/>
    <property type="match status" value="1"/>
</dbReference>
<feature type="transmembrane region" description="Helical" evidence="5">
    <location>
        <begin position="79"/>
        <end position="102"/>
    </location>
</feature>
<dbReference type="InterPro" id="IPR016186">
    <property type="entry name" value="C-type_lectin-like/link_sf"/>
</dbReference>
<evidence type="ECO:0000256" key="2">
    <source>
        <dbReference type="ARBA" id="ARBA00023157"/>
    </source>
</evidence>
<dbReference type="PROSITE" id="PS00615">
    <property type="entry name" value="C_TYPE_LECTIN_1"/>
    <property type="match status" value="1"/>
</dbReference>
<accession>A0AAV6GCB7</accession>
<keyword evidence="5" id="KW-1133">Transmembrane helix</keyword>
<comment type="subcellular location">
    <subcellularLocation>
        <location evidence="1">Cell membrane</location>
        <topology evidence="1">Single-pass type II membrane protein</topology>
    </subcellularLocation>
</comment>
<dbReference type="InterPro" id="IPR050828">
    <property type="entry name" value="C-type_lectin/matrix_domain"/>
</dbReference>
<evidence type="ECO:0000313" key="7">
    <source>
        <dbReference type="EMBL" id="KAG5271712.1"/>
    </source>
</evidence>
<gene>
    <name evidence="7" type="ORF">AALO_G00183160</name>
</gene>
<dbReference type="InterPro" id="IPR018378">
    <property type="entry name" value="C-type_lectin_CS"/>
</dbReference>
<dbReference type="Proteomes" id="UP000823561">
    <property type="component" value="Chromosome 13"/>
</dbReference>
<dbReference type="Pfam" id="PF00059">
    <property type="entry name" value="Lectin_C"/>
    <property type="match status" value="1"/>
</dbReference>
<sequence length="311" mass="35848">MMEEEVCYSNVLFIKSKEAKPRDEQDAEQTVYAEVKKKEVQAEPSPIPSPSPAPAPYPAPVAVSTADDPSLPGPHRYRCAVVVLCLLTAVLLSALVASLVYYQGYVSEYNTLLTRYENTSAANQHLHLEMSQLQQEKKSLMMEWNHLNQTLEVIFHFSDFPVDDYCPIKDNSTERKCSEHCKKGWVYYQSSCYFFHYSSYWKNWAESKTDCTNRVSFLVTIDTSEEQAFINNHTTYYYDEWHGYWIGLSKIQGQWQWVNGSDLTGGYWISNGSEHCALAIPSTDPLKSWRDANCKMKNRWICEMEAATWPD</sequence>
<evidence type="ECO:0000256" key="1">
    <source>
        <dbReference type="ARBA" id="ARBA00004401"/>
    </source>
</evidence>
<evidence type="ECO:0000313" key="8">
    <source>
        <dbReference type="Proteomes" id="UP000823561"/>
    </source>
</evidence>
<evidence type="ECO:0000256" key="5">
    <source>
        <dbReference type="SAM" id="Phobius"/>
    </source>
</evidence>
<organism evidence="7 8">
    <name type="scientific">Alosa alosa</name>
    <name type="common">allis shad</name>
    <dbReference type="NCBI Taxonomy" id="278164"/>
    <lineage>
        <taxon>Eukaryota</taxon>
        <taxon>Metazoa</taxon>
        <taxon>Chordata</taxon>
        <taxon>Craniata</taxon>
        <taxon>Vertebrata</taxon>
        <taxon>Euteleostomi</taxon>
        <taxon>Actinopterygii</taxon>
        <taxon>Neopterygii</taxon>
        <taxon>Teleostei</taxon>
        <taxon>Clupei</taxon>
        <taxon>Clupeiformes</taxon>
        <taxon>Clupeoidei</taxon>
        <taxon>Clupeidae</taxon>
        <taxon>Alosa</taxon>
    </lineage>
</organism>
<keyword evidence="5" id="KW-0472">Membrane</keyword>
<dbReference type="InterPro" id="IPR001304">
    <property type="entry name" value="C-type_lectin-like"/>
</dbReference>
<dbReference type="PANTHER" id="PTHR45710">
    <property type="entry name" value="C-TYPE LECTIN DOMAIN-CONTAINING PROTEIN 180"/>
    <property type="match status" value="1"/>
</dbReference>
<dbReference type="Gene3D" id="3.10.100.10">
    <property type="entry name" value="Mannose-Binding Protein A, subunit A"/>
    <property type="match status" value="1"/>
</dbReference>
<dbReference type="SMART" id="SM00034">
    <property type="entry name" value="CLECT"/>
    <property type="match status" value="1"/>
</dbReference>
<dbReference type="AlphaFoldDB" id="A0AAV6GCB7"/>
<keyword evidence="8" id="KW-1185">Reference proteome</keyword>
<dbReference type="GO" id="GO:0005886">
    <property type="term" value="C:plasma membrane"/>
    <property type="evidence" value="ECO:0007669"/>
    <property type="project" value="UniProtKB-SubCell"/>
</dbReference>
<feature type="compositionally biased region" description="Pro residues" evidence="4">
    <location>
        <begin position="45"/>
        <end position="59"/>
    </location>
</feature>
<feature type="domain" description="C-type lectin" evidence="6">
    <location>
        <begin position="188"/>
        <end position="303"/>
    </location>
</feature>
<keyword evidence="5" id="KW-0812">Transmembrane</keyword>